<accession>A0ABN2MKE5</accession>
<comment type="caution">
    <text evidence="3">The sequence shown here is derived from an EMBL/GenBank/DDBJ whole genome shotgun (WGS) entry which is preliminary data.</text>
</comment>
<reference evidence="3 4" key="1">
    <citation type="journal article" date="2019" name="Int. J. Syst. Evol. Microbiol.">
        <title>The Global Catalogue of Microorganisms (GCM) 10K type strain sequencing project: providing services to taxonomists for standard genome sequencing and annotation.</title>
        <authorList>
            <consortium name="The Broad Institute Genomics Platform"/>
            <consortium name="The Broad Institute Genome Sequencing Center for Infectious Disease"/>
            <person name="Wu L."/>
            <person name="Ma J."/>
        </authorList>
    </citation>
    <scope>NUCLEOTIDE SEQUENCE [LARGE SCALE GENOMIC DNA]</scope>
    <source>
        <strain evidence="3 4">JCM 16009</strain>
    </source>
</reference>
<protein>
    <recommendedName>
        <fullName evidence="5">DUF3761 domain-containing protein</fullName>
    </recommendedName>
</protein>
<dbReference type="InterPro" id="IPR006311">
    <property type="entry name" value="TAT_signal"/>
</dbReference>
<evidence type="ECO:0008006" key="5">
    <source>
        <dbReference type="Google" id="ProtNLM"/>
    </source>
</evidence>
<gene>
    <name evidence="3" type="ORF">GCM10009836_05500</name>
</gene>
<name>A0ABN2MKE5_9PSEU</name>
<feature type="compositionally biased region" description="Gly residues" evidence="1">
    <location>
        <begin position="207"/>
        <end position="223"/>
    </location>
</feature>
<keyword evidence="2" id="KW-0812">Transmembrane</keyword>
<proteinExistence type="predicted"/>
<evidence type="ECO:0000313" key="3">
    <source>
        <dbReference type="EMBL" id="GAA1830419.1"/>
    </source>
</evidence>
<evidence type="ECO:0000313" key="4">
    <source>
        <dbReference type="Proteomes" id="UP001500449"/>
    </source>
</evidence>
<keyword evidence="2" id="KW-1133">Transmembrane helix</keyword>
<feature type="region of interest" description="Disordered" evidence="1">
    <location>
        <begin position="186"/>
        <end position="223"/>
    </location>
</feature>
<organism evidence="3 4">
    <name type="scientific">Pseudonocardia ailaonensis</name>
    <dbReference type="NCBI Taxonomy" id="367279"/>
    <lineage>
        <taxon>Bacteria</taxon>
        <taxon>Bacillati</taxon>
        <taxon>Actinomycetota</taxon>
        <taxon>Actinomycetes</taxon>
        <taxon>Pseudonocardiales</taxon>
        <taxon>Pseudonocardiaceae</taxon>
        <taxon>Pseudonocardia</taxon>
    </lineage>
</organism>
<dbReference type="Proteomes" id="UP001500449">
    <property type="component" value="Unassembled WGS sequence"/>
</dbReference>
<dbReference type="PROSITE" id="PS51318">
    <property type="entry name" value="TAT"/>
    <property type="match status" value="1"/>
</dbReference>
<keyword evidence="2" id="KW-0472">Membrane</keyword>
<evidence type="ECO:0000256" key="1">
    <source>
        <dbReference type="SAM" id="MobiDB-lite"/>
    </source>
</evidence>
<keyword evidence="4" id="KW-1185">Reference proteome</keyword>
<feature type="transmembrane region" description="Helical" evidence="2">
    <location>
        <begin position="35"/>
        <end position="56"/>
    </location>
</feature>
<dbReference type="RefSeq" id="WP_344411940.1">
    <property type="nucleotide sequence ID" value="NZ_BAAAQK010000002.1"/>
</dbReference>
<dbReference type="EMBL" id="BAAAQK010000002">
    <property type="protein sequence ID" value="GAA1830419.1"/>
    <property type="molecule type" value="Genomic_DNA"/>
</dbReference>
<sequence>MTRLDDVPTTGEMPEGATPSDVVARIRAYRPSRRVVLRGLLIAAAASALVPLDWYLTRRTARAAPATAVDASRSEFGACKPASYDEEANNWWTDTSPPAVCYGGWRRGSFPCASDHWHREGKYTGRGESYTSTRMTTNCHGRNAWRWKGYRCSDAMTTATFDDGSEYNALTIAACVLPADIAAAPADDDPRYAPDDGGGQTDSENRGGSGGGTGRFTGGLLGR</sequence>
<evidence type="ECO:0000256" key="2">
    <source>
        <dbReference type="SAM" id="Phobius"/>
    </source>
</evidence>